<dbReference type="EMBL" id="AP027272">
    <property type="protein sequence ID" value="BDX04964.1"/>
    <property type="molecule type" value="Genomic_DNA"/>
</dbReference>
<dbReference type="InterPro" id="IPR035965">
    <property type="entry name" value="PAS-like_dom_sf"/>
</dbReference>
<dbReference type="InterPro" id="IPR004089">
    <property type="entry name" value="MCPsignal_dom"/>
</dbReference>
<evidence type="ECO:0000256" key="2">
    <source>
        <dbReference type="ARBA" id="ARBA00023224"/>
    </source>
</evidence>
<dbReference type="Pfam" id="PF00015">
    <property type="entry name" value="MCPsignal"/>
    <property type="match status" value="1"/>
</dbReference>
<dbReference type="SMART" id="SM00086">
    <property type="entry name" value="PAC"/>
    <property type="match status" value="1"/>
</dbReference>
<dbReference type="InterPro" id="IPR013655">
    <property type="entry name" value="PAS_fold_3"/>
</dbReference>
<dbReference type="CDD" id="cd11386">
    <property type="entry name" value="MCP_signal"/>
    <property type="match status" value="1"/>
</dbReference>
<keyword evidence="8" id="KW-1185">Reference proteome</keyword>
<sequence>MTILTDNLGTKLSVIEVGVLGRRNQQVNNKEVTFGADEELVSTTDLRGVITYANQAFCHVAGYSSSELVGSNHNMVRHPDMPKAAFADMWEHLKRDEPWRGAVKNRCKDGGYYWVDAFVTPIYEQGKKTGYQSVRRVLSPKYRARAERCYAAINLGKSPGNQAAELFRKFNIPLYTVSGLLVWWASTFSNWLAGFFLILPFVFFYSELFEVRGFTQKLKDHYDSVSRLVFSGSGSLSIADFHIKMLEGKVTTIVGRIGDSTESLKAGAGTLLNASTQAKTGAQSQTAEMHRVATAVEQMVTTIDEVAKNTTDTNQKVQLAHQDCEGASNAMTHTLKEVSALAAEVERSASSAHELAEEAEKIGGIMQEIQGIADQTNLLALNAAIEAARAGEHGRGFSVVADEVRALSSRTHNATEQIQTSISEIQTTLLNWSKTMEGGKVAAENCVTETQETQNLVAKVYQAISDISDLATQISTAAEEQSVVAQEISRNIVNVNDASSGNLEQAEIVEVESKALQERAEKLASLSLSFNVKSS</sequence>
<dbReference type="GO" id="GO:0006935">
    <property type="term" value="P:chemotaxis"/>
    <property type="evidence" value="ECO:0007669"/>
    <property type="project" value="UniProtKB-ARBA"/>
</dbReference>
<dbReference type="InterPro" id="IPR001610">
    <property type="entry name" value="PAC"/>
</dbReference>
<dbReference type="KEGG" id="pmaw:MACH26_04850"/>
<organism evidence="7 8">
    <name type="scientific">Planctobacterium marinum</name>
    <dbReference type="NCBI Taxonomy" id="1631968"/>
    <lineage>
        <taxon>Bacteria</taxon>
        <taxon>Pseudomonadati</taxon>
        <taxon>Pseudomonadota</taxon>
        <taxon>Gammaproteobacteria</taxon>
        <taxon>Alteromonadales</taxon>
        <taxon>Alteromonadaceae</taxon>
        <taxon>Planctobacterium</taxon>
    </lineage>
</organism>
<dbReference type="Gene3D" id="1.10.287.950">
    <property type="entry name" value="Methyl-accepting chemotaxis protein"/>
    <property type="match status" value="1"/>
</dbReference>
<dbReference type="SUPFAM" id="SSF58104">
    <property type="entry name" value="Methyl-accepting chemotaxis protein (MCP) signaling domain"/>
    <property type="match status" value="1"/>
</dbReference>
<evidence type="ECO:0000256" key="4">
    <source>
        <dbReference type="PROSITE-ProRule" id="PRU00284"/>
    </source>
</evidence>
<protein>
    <submittedName>
        <fullName evidence="7">Aerotaxis receptor Aer</fullName>
    </submittedName>
</protein>
<dbReference type="CDD" id="cd00130">
    <property type="entry name" value="PAS"/>
    <property type="match status" value="1"/>
</dbReference>
<feature type="domain" description="Methyl-accepting transducer" evidence="5">
    <location>
        <begin position="260"/>
        <end position="496"/>
    </location>
</feature>
<evidence type="ECO:0000256" key="1">
    <source>
        <dbReference type="ARBA" id="ARBA00004370"/>
    </source>
</evidence>
<comment type="similarity">
    <text evidence="3">Belongs to the methyl-accepting chemotaxis (MCP) protein family.</text>
</comment>
<evidence type="ECO:0000259" key="5">
    <source>
        <dbReference type="PROSITE" id="PS50111"/>
    </source>
</evidence>
<dbReference type="GO" id="GO:0016020">
    <property type="term" value="C:membrane"/>
    <property type="evidence" value="ECO:0007669"/>
    <property type="project" value="UniProtKB-SubCell"/>
</dbReference>
<dbReference type="FunFam" id="1.10.287.950:FF:000001">
    <property type="entry name" value="Methyl-accepting chemotaxis sensory transducer"/>
    <property type="match status" value="1"/>
</dbReference>
<keyword evidence="2 4" id="KW-0807">Transducer</keyword>
<comment type="subcellular location">
    <subcellularLocation>
        <location evidence="1">Membrane</location>
    </subcellularLocation>
</comment>
<dbReference type="PROSITE" id="PS50112">
    <property type="entry name" value="PAS"/>
    <property type="match status" value="1"/>
</dbReference>
<dbReference type="PANTHER" id="PTHR32089">
    <property type="entry name" value="METHYL-ACCEPTING CHEMOTAXIS PROTEIN MCPB"/>
    <property type="match status" value="1"/>
</dbReference>
<dbReference type="PANTHER" id="PTHR32089:SF52">
    <property type="entry name" value="CHEMOTAXIS SIGNAL TRANSDUCTION SYSTEM METHYL ACCEPTING SENSORY TRANSDUCER WITH PAS SENSORY DOMAIN"/>
    <property type="match status" value="1"/>
</dbReference>
<dbReference type="GO" id="GO:0007165">
    <property type="term" value="P:signal transduction"/>
    <property type="evidence" value="ECO:0007669"/>
    <property type="project" value="UniProtKB-KW"/>
</dbReference>
<dbReference type="RefSeq" id="WP_338290860.1">
    <property type="nucleotide sequence ID" value="NZ_AP027272.1"/>
</dbReference>
<name>A0AA48HN86_9ALTE</name>
<dbReference type="SUPFAM" id="SSF55785">
    <property type="entry name" value="PYP-like sensor domain (PAS domain)"/>
    <property type="match status" value="1"/>
</dbReference>
<proteinExistence type="inferred from homology"/>
<dbReference type="NCBIfam" id="TIGR00229">
    <property type="entry name" value="sensory_box"/>
    <property type="match status" value="1"/>
</dbReference>
<gene>
    <name evidence="7" type="ORF">MACH26_04850</name>
</gene>
<evidence type="ECO:0000313" key="7">
    <source>
        <dbReference type="EMBL" id="BDX04964.1"/>
    </source>
</evidence>
<feature type="domain" description="PAS" evidence="6">
    <location>
        <begin position="45"/>
        <end position="80"/>
    </location>
</feature>
<dbReference type="PROSITE" id="PS50111">
    <property type="entry name" value="CHEMOTAXIS_TRANSDUC_2"/>
    <property type="match status" value="1"/>
</dbReference>
<evidence type="ECO:0000256" key="3">
    <source>
        <dbReference type="ARBA" id="ARBA00029447"/>
    </source>
</evidence>
<dbReference type="AlphaFoldDB" id="A0AA48HN86"/>
<evidence type="ECO:0000313" key="8">
    <source>
        <dbReference type="Proteomes" id="UP001333710"/>
    </source>
</evidence>
<dbReference type="SMART" id="SM00283">
    <property type="entry name" value="MA"/>
    <property type="match status" value="1"/>
</dbReference>
<keyword evidence="7" id="KW-0675">Receptor</keyword>
<accession>A0AA48HN86</accession>
<reference evidence="7" key="1">
    <citation type="submission" date="2023-01" db="EMBL/GenBank/DDBJ databases">
        <title>Complete genome sequence of Planctobacterium marinum strain Dej080120_11.</title>
        <authorList>
            <person name="Ueki S."/>
            <person name="Maruyama F."/>
        </authorList>
    </citation>
    <scope>NUCLEOTIDE SEQUENCE</scope>
    <source>
        <strain evidence="7">Dej080120_11</strain>
    </source>
</reference>
<dbReference type="Gene3D" id="3.30.450.20">
    <property type="entry name" value="PAS domain"/>
    <property type="match status" value="1"/>
</dbReference>
<evidence type="ECO:0000259" key="6">
    <source>
        <dbReference type="PROSITE" id="PS50112"/>
    </source>
</evidence>
<dbReference type="Pfam" id="PF08447">
    <property type="entry name" value="PAS_3"/>
    <property type="match status" value="1"/>
</dbReference>
<dbReference type="Proteomes" id="UP001333710">
    <property type="component" value="Chromosome"/>
</dbReference>
<dbReference type="InterPro" id="IPR000014">
    <property type="entry name" value="PAS"/>
</dbReference>